<feature type="compositionally biased region" description="Basic and acidic residues" evidence="1">
    <location>
        <begin position="412"/>
        <end position="445"/>
    </location>
</feature>
<dbReference type="AlphaFoldDB" id="A0A0G4EHR8"/>
<feature type="compositionally biased region" description="Gly residues" evidence="1">
    <location>
        <begin position="572"/>
        <end position="585"/>
    </location>
</feature>
<evidence type="ECO:0000313" key="2">
    <source>
        <dbReference type="EMBL" id="CEL95528.1"/>
    </source>
</evidence>
<feature type="compositionally biased region" description="Polar residues" evidence="1">
    <location>
        <begin position="194"/>
        <end position="204"/>
    </location>
</feature>
<feature type="region of interest" description="Disordered" evidence="1">
    <location>
        <begin position="194"/>
        <end position="707"/>
    </location>
</feature>
<feature type="compositionally biased region" description="Polar residues" evidence="1">
    <location>
        <begin position="588"/>
        <end position="599"/>
    </location>
</feature>
<dbReference type="VEuPathDB" id="CryptoDB:Vbra_11958"/>
<proteinExistence type="predicted"/>
<feature type="compositionally biased region" description="Pro residues" evidence="1">
    <location>
        <begin position="396"/>
        <end position="409"/>
    </location>
</feature>
<dbReference type="InParanoid" id="A0A0G4EHR8"/>
<feature type="region of interest" description="Disordered" evidence="1">
    <location>
        <begin position="1"/>
        <end position="141"/>
    </location>
</feature>
<feature type="compositionally biased region" description="Low complexity" evidence="1">
    <location>
        <begin position="633"/>
        <end position="656"/>
    </location>
</feature>
<keyword evidence="3" id="KW-1185">Reference proteome</keyword>
<feature type="compositionally biased region" description="Basic and acidic residues" evidence="1">
    <location>
        <begin position="355"/>
        <end position="369"/>
    </location>
</feature>
<feature type="compositionally biased region" description="Low complexity" evidence="1">
    <location>
        <begin position="458"/>
        <end position="469"/>
    </location>
</feature>
<organism evidence="2 3">
    <name type="scientific">Vitrella brassicaformis (strain CCMP3155)</name>
    <dbReference type="NCBI Taxonomy" id="1169540"/>
    <lineage>
        <taxon>Eukaryota</taxon>
        <taxon>Sar</taxon>
        <taxon>Alveolata</taxon>
        <taxon>Colpodellida</taxon>
        <taxon>Vitrellaceae</taxon>
        <taxon>Vitrella</taxon>
    </lineage>
</organism>
<feature type="compositionally biased region" description="Polar residues" evidence="1">
    <location>
        <begin position="245"/>
        <end position="259"/>
    </location>
</feature>
<accession>A0A0G4EHR8</accession>
<feature type="compositionally biased region" description="Basic and acidic residues" evidence="1">
    <location>
        <begin position="496"/>
        <end position="510"/>
    </location>
</feature>
<evidence type="ECO:0000313" key="3">
    <source>
        <dbReference type="Proteomes" id="UP000041254"/>
    </source>
</evidence>
<feature type="compositionally biased region" description="Pro residues" evidence="1">
    <location>
        <begin position="330"/>
        <end position="348"/>
    </location>
</feature>
<protein>
    <submittedName>
        <fullName evidence="2">Uncharacterized protein</fullName>
    </submittedName>
</protein>
<sequence>MAGSLSEWGASLATSPPDVCGGQSPDELLGIPPNPPPIPQPNPPASAAAEAPDDDPLEDEDEELSLGFGLLQRLPRVNFQRSSPIEESPPRRQASAANGVVRDGEREVEGEGMDEQGRSLGWGDVIMPGEDDFPDDERGNTMTDTYIQRYVPSQAFNDGPLVVAKEPAAPLEAFDSPAAQNDGNEITNSMIMTSQYIAQHQPTQGFDDIQPREKPADSELMPPPPPLFPSSMPESQKQEEPSAGNILTTQAIAQYQPSPAYNDVDMAPPQHLSSQPPAAHSAIGHHDDQEPPDEGPSASNLLTTLAVANYQPSPAYNDVDIVPPLIYPHQVPPPPPPPPPQQLSPQPPAAHSAIRNHDDQEPSDAEHGEPSASNLLTTIAIANYQPSPTYNDVDIPLPPSPRQLSPQPPAAHSDHIKDEQSDRHDNNHEAPHAHEQPSADVPLRERPRRLKRKQLGNVESAQAAAAASGEGEGERAAVGIQGMSPQVGPEASPSPVDHKKAEGDSQHGDSEEVLDLGNEPPAERQPHSSVRPRRVVLSKRSRDAAGSADDAQRDEGGGGEERAASAAAAAAAGGGGDGGAGGGWGSDHTSVADDSQQSEEMLAYDIGGAGRDPPGHDSSRPLAEAARKGGGKTKPITPKPLATSSSAGGAHSSSQGWLTKKRAKVTPKVAPLSLGPSRSPRNKQSTLDGFVVRIDKNKTEEDGQQGR</sequence>
<feature type="compositionally biased region" description="Acidic residues" evidence="1">
    <location>
        <begin position="51"/>
        <end position="64"/>
    </location>
</feature>
<evidence type="ECO:0000256" key="1">
    <source>
        <dbReference type="SAM" id="MobiDB-lite"/>
    </source>
</evidence>
<gene>
    <name evidence="2" type="ORF">Vbra_11958</name>
</gene>
<dbReference type="Proteomes" id="UP000041254">
    <property type="component" value="Unassembled WGS sequence"/>
</dbReference>
<dbReference type="EMBL" id="CDMY01000228">
    <property type="protein sequence ID" value="CEL95528.1"/>
    <property type="molecule type" value="Genomic_DNA"/>
</dbReference>
<feature type="compositionally biased region" description="Pro residues" evidence="1">
    <location>
        <begin position="32"/>
        <end position="44"/>
    </location>
</feature>
<feature type="compositionally biased region" description="Basic residues" evidence="1">
    <location>
        <begin position="530"/>
        <end position="539"/>
    </location>
</feature>
<feature type="compositionally biased region" description="Basic and acidic residues" evidence="1">
    <location>
        <begin position="550"/>
        <end position="563"/>
    </location>
</feature>
<dbReference type="OMA" id="NHEAPHA"/>
<reference evidence="2 3" key="1">
    <citation type="submission" date="2014-11" db="EMBL/GenBank/DDBJ databases">
        <authorList>
            <person name="Zhu J."/>
            <person name="Qi W."/>
            <person name="Song R."/>
        </authorList>
    </citation>
    <scope>NUCLEOTIDE SEQUENCE [LARGE SCALE GENOMIC DNA]</scope>
</reference>
<name>A0A0G4EHR8_VITBC</name>